<dbReference type="Gene3D" id="3.10.50.40">
    <property type="match status" value="1"/>
</dbReference>
<dbReference type="EMBL" id="AP018131">
    <property type="protein sequence ID" value="BBA48219.1"/>
    <property type="molecule type" value="Genomic_DNA"/>
</dbReference>
<evidence type="ECO:0000256" key="2">
    <source>
        <dbReference type="ARBA" id="ARBA00006577"/>
    </source>
</evidence>
<feature type="compositionally biased region" description="Low complexity" evidence="7">
    <location>
        <begin position="33"/>
        <end position="55"/>
    </location>
</feature>
<protein>
    <recommendedName>
        <fullName evidence="3 6">peptidylprolyl isomerase</fullName>
        <ecNumber evidence="3 6">5.2.1.8</ecNumber>
    </recommendedName>
</protein>
<dbReference type="AlphaFoldDB" id="A0A286TD97"/>
<dbReference type="Proteomes" id="UP000262177">
    <property type="component" value="Chromosome"/>
</dbReference>
<feature type="region of interest" description="Disordered" evidence="7">
    <location>
        <begin position="33"/>
        <end position="56"/>
    </location>
</feature>
<comment type="similarity">
    <text evidence="2">Belongs to the FKBP-type PPIase family.</text>
</comment>
<evidence type="ECO:0000256" key="5">
    <source>
        <dbReference type="ARBA" id="ARBA00023235"/>
    </source>
</evidence>
<evidence type="ECO:0000256" key="6">
    <source>
        <dbReference type="PROSITE-ProRule" id="PRU00277"/>
    </source>
</evidence>
<dbReference type="InterPro" id="IPR046357">
    <property type="entry name" value="PPIase_dom_sf"/>
</dbReference>
<keyword evidence="5 6" id="KW-0413">Isomerase</keyword>
<keyword evidence="4 6" id="KW-0697">Rotamase</keyword>
<dbReference type="InterPro" id="IPR001179">
    <property type="entry name" value="PPIase_FKBP_dom"/>
</dbReference>
<accession>A0A286TD97</accession>
<evidence type="ECO:0000256" key="7">
    <source>
        <dbReference type="SAM" id="MobiDB-lite"/>
    </source>
</evidence>
<evidence type="ECO:0000313" key="11">
    <source>
        <dbReference type="Proteomes" id="UP000262177"/>
    </source>
</evidence>
<evidence type="ECO:0000256" key="4">
    <source>
        <dbReference type="ARBA" id="ARBA00023110"/>
    </source>
</evidence>
<dbReference type="PANTHER" id="PTHR43811">
    <property type="entry name" value="FKBP-TYPE PEPTIDYL-PROLYL CIS-TRANS ISOMERASE FKPA"/>
    <property type="match status" value="1"/>
</dbReference>
<sequence length="332" mass="34842">MVTMRKLTQTSTFKRVLAAVCTAGLCVTLAACGSGDSGSSSKKSGDDSSQSSGSSALKNMKKIAGITATGTLGEKPKVSFKAPKTVDNNSYAVLQEGNGATIADGDRLCSQGIAISVKDGTELASSWEKNTPDCSLVLEKGTVSDAYYELLKGRKLNTTIAYGVNDSNSSGTSYIMALTYVSKSKDLTKATGDEVTDIPSDLPKVTRAKNGKPSINMNGYKGSSKLVSQALIKGKGKEVTNNNTVKVKYTGWLLDGTQFDSSWDKNTTLEADTYSGGNHQVIEGWQQAMVGQTVGSQVLMVIPSNLGYGDTAQGSIPANSTLIFVVDILAAY</sequence>
<dbReference type="EC" id="5.2.1.8" evidence="3 6"/>
<gene>
    <name evidence="10" type="ORF">BBJK_01776</name>
</gene>
<dbReference type="Pfam" id="PF00254">
    <property type="entry name" value="FKBP_C"/>
    <property type="match status" value="1"/>
</dbReference>
<feature type="domain" description="PPIase FKBP-type" evidence="9">
    <location>
        <begin position="242"/>
        <end position="332"/>
    </location>
</feature>
<evidence type="ECO:0000259" key="9">
    <source>
        <dbReference type="PROSITE" id="PS50059"/>
    </source>
</evidence>
<proteinExistence type="inferred from homology"/>
<organism evidence="10 11">
    <name type="scientific">Bifidobacterium bifidum LMG 13195</name>
    <dbReference type="NCBI Taxonomy" id="1207542"/>
    <lineage>
        <taxon>Bacteria</taxon>
        <taxon>Bacillati</taxon>
        <taxon>Actinomycetota</taxon>
        <taxon>Actinomycetes</taxon>
        <taxon>Bifidobacteriales</taxon>
        <taxon>Bifidobacteriaceae</taxon>
        <taxon>Bifidobacterium</taxon>
    </lineage>
</organism>
<comment type="catalytic activity">
    <reaction evidence="1 6">
        <text>[protein]-peptidylproline (omega=180) = [protein]-peptidylproline (omega=0)</text>
        <dbReference type="Rhea" id="RHEA:16237"/>
        <dbReference type="Rhea" id="RHEA-COMP:10747"/>
        <dbReference type="Rhea" id="RHEA-COMP:10748"/>
        <dbReference type="ChEBI" id="CHEBI:83833"/>
        <dbReference type="ChEBI" id="CHEBI:83834"/>
        <dbReference type="EC" id="5.2.1.8"/>
    </reaction>
</comment>
<evidence type="ECO:0000256" key="3">
    <source>
        <dbReference type="ARBA" id="ARBA00013194"/>
    </source>
</evidence>
<evidence type="ECO:0000313" key="10">
    <source>
        <dbReference type="EMBL" id="BBA48219.1"/>
    </source>
</evidence>
<name>A0A286TD97_BIFBI</name>
<dbReference type="PANTHER" id="PTHR43811:SF19">
    <property type="entry name" value="39 KDA FK506-BINDING NUCLEAR PROTEIN"/>
    <property type="match status" value="1"/>
</dbReference>
<dbReference type="PROSITE" id="PS50059">
    <property type="entry name" value="FKBP_PPIASE"/>
    <property type="match status" value="1"/>
</dbReference>
<evidence type="ECO:0000256" key="1">
    <source>
        <dbReference type="ARBA" id="ARBA00000971"/>
    </source>
</evidence>
<feature type="chain" id="PRO_5038424355" description="peptidylprolyl isomerase" evidence="8">
    <location>
        <begin position="31"/>
        <end position="332"/>
    </location>
</feature>
<feature type="signal peptide" evidence="8">
    <location>
        <begin position="1"/>
        <end position="30"/>
    </location>
</feature>
<dbReference type="GO" id="GO:0003755">
    <property type="term" value="F:peptidyl-prolyl cis-trans isomerase activity"/>
    <property type="evidence" value="ECO:0007669"/>
    <property type="project" value="UniProtKB-KW"/>
</dbReference>
<reference evidence="10 11" key="1">
    <citation type="journal article" date="2017" name="Biosci. Biotechnol. Biochem.">
        <title>Identification and characterization of a sulfoglycosidase from Bifidobacterium bifidum implicated in mucin glycan utilization.</title>
        <authorList>
            <person name="Katoh T."/>
            <person name="Maeshibu T."/>
            <person name="Kikkawa K."/>
            <person name="Gotoh A."/>
            <person name="Tomabechi Y."/>
            <person name="Nakamura M."/>
            <person name="Liao W.-H."/>
            <person name="Yamaguchi M."/>
            <person name="Ashida H."/>
            <person name="Yamamoto K."/>
            <person name="Katayama T."/>
        </authorList>
    </citation>
    <scope>NUCLEOTIDE SEQUENCE [LARGE SCALE GENOMIC DNA]</scope>
    <source>
        <strain evidence="10 11">JCM 7004</strain>
    </source>
</reference>
<keyword evidence="8" id="KW-0732">Signal</keyword>
<evidence type="ECO:0000256" key="8">
    <source>
        <dbReference type="SAM" id="SignalP"/>
    </source>
</evidence>
<dbReference type="PROSITE" id="PS51257">
    <property type="entry name" value="PROKAR_LIPOPROTEIN"/>
    <property type="match status" value="1"/>
</dbReference>
<dbReference type="SUPFAM" id="SSF54534">
    <property type="entry name" value="FKBP-like"/>
    <property type="match status" value="1"/>
</dbReference>